<accession>A0A8X6R8G7</accession>
<dbReference type="EMBL" id="BMAU01021033">
    <property type="protein sequence ID" value="GFX87414.1"/>
    <property type="molecule type" value="Genomic_DNA"/>
</dbReference>
<protein>
    <submittedName>
        <fullName evidence="1">Transposon Tf2-6 polyprotein</fullName>
    </submittedName>
</protein>
<keyword evidence="2" id="KW-1185">Reference proteome</keyword>
<evidence type="ECO:0000313" key="2">
    <source>
        <dbReference type="Proteomes" id="UP000887159"/>
    </source>
</evidence>
<name>A0A8X6R8G7_TRICX</name>
<comment type="caution">
    <text evidence="1">The sequence shown here is derived from an EMBL/GenBank/DDBJ whole genome shotgun (WGS) entry which is preliminary data.</text>
</comment>
<sequence>MLEGREFVIYTDQKPLIYAFQQKADKCSPCQLRHPPLDFISQFSTNIHVPGTQNLVADALSRIEIDSISKASCLNYKDIAAAQLVDEELKQLLEFNSTSLTLKQQYFPLL</sequence>
<evidence type="ECO:0000313" key="1">
    <source>
        <dbReference type="EMBL" id="GFX87414.1"/>
    </source>
</evidence>
<organism evidence="1 2">
    <name type="scientific">Trichonephila clavipes</name>
    <name type="common">Golden silk orbweaver</name>
    <name type="synonym">Nephila clavipes</name>
    <dbReference type="NCBI Taxonomy" id="2585209"/>
    <lineage>
        <taxon>Eukaryota</taxon>
        <taxon>Metazoa</taxon>
        <taxon>Ecdysozoa</taxon>
        <taxon>Arthropoda</taxon>
        <taxon>Chelicerata</taxon>
        <taxon>Arachnida</taxon>
        <taxon>Araneae</taxon>
        <taxon>Araneomorphae</taxon>
        <taxon>Entelegynae</taxon>
        <taxon>Araneoidea</taxon>
        <taxon>Nephilidae</taxon>
        <taxon>Trichonephila</taxon>
    </lineage>
</organism>
<dbReference type="Proteomes" id="UP000887159">
    <property type="component" value="Unassembled WGS sequence"/>
</dbReference>
<proteinExistence type="predicted"/>
<reference evidence="1" key="1">
    <citation type="submission" date="2020-08" db="EMBL/GenBank/DDBJ databases">
        <title>Multicomponent nature underlies the extraordinary mechanical properties of spider dragline silk.</title>
        <authorList>
            <person name="Kono N."/>
            <person name="Nakamura H."/>
            <person name="Mori M."/>
            <person name="Yoshida Y."/>
            <person name="Ohtoshi R."/>
            <person name="Malay A.D."/>
            <person name="Moran D.A.P."/>
            <person name="Tomita M."/>
            <person name="Numata K."/>
            <person name="Arakawa K."/>
        </authorList>
    </citation>
    <scope>NUCLEOTIDE SEQUENCE</scope>
</reference>
<dbReference type="AlphaFoldDB" id="A0A8X6R8G7"/>
<gene>
    <name evidence="1" type="primary">Tf2-6_59</name>
    <name evidence="1" type="ORF">TNCV_3369831</name>
</gene>